<dbReference type="PROSITE" id="PS51266">
    <property type="entry name" value="ZF_CHY"/>
    <property type="match status" value="1"/>
</dbReference>
<dbReference type="InterPro" id="IPR001841">
    <property type="entry name" value="Znf_RING"/>
</dbReference>
<dbReference type="GO" id="GO:0006511">
    <property type="term" value="P:ubiquitin-dependent protein catabolic process"/>
    <property type="evidence" value="ECO:0007669"/>
    <property type="project" value="TreeGrafter"/>
</dbReference>
<keyword evidence="3" id="KW-0862">Zinc</keyword>
<dbReference type="Proteomes" id="UP000717515">
    <property type="component" value="Unassembled WGS sequence"/>
</dbReference>
<dbReference type="InterPro" id="IPR037275">
    <property type="entry name" value="Znf_CTCHY_sf"/>
</dbReference>
<feature type="compositionally biased region" description="Low complexity" evidence="5">
    <location>
        <begin position="531"/>
        <end position="591"/>
    </location>
</feature>
<reference evidence="9" key="1">
    <citation type="submission" date="2021-07" db="EMBL/GenBank/DDBJ databases">
        <title>Draft genome of Mortierella alpina, strain LL118, isolated from an aspen leaf litter sample.</title>
        <authorList>
            <person name="Yang S."/>
            <person name="Vinatzer B.A."/>
        </authorList>
    </citation>
    <scope>NUCLEOTIDE SEQUENCE</scope>
    <source>
        <strain evidence="9">LL118</strain>
    </source>
</reference>
<keyword evidence="1" id="KW-0479">Metal-binding</keyword>
<dbReference type="GO" id="GO:0008270">
    <property type="term" value="F:zinc ion binding"/>
    <property type="evidence" value="ECO:0007669"/>
    <property type="project" value="UniProtKB-KW"/>
</dbReference>
<feature type="compositionally biased region" description="Low complexity" evidence="5">
    <location>
        <begin position="26"/>
        <end position="42"/>
    </location>
</feature>
<evidence type="ECO:0000256" key="2">
    <source>
        <dbReference type="ARBA" id="ARBA00022771"/>
    </source>
</evidence>
<dbReference type="GO" id="GO:0005634">
    <property type="term" value="C:nucleus"/>
    <property type="evidence" value="ECO:0007669"/>
    <property type="project" value="TreeGrafter"/>
</dbReference>
<dbReference type="InterPro" id="IPR013083">
    <property type="entry name" value="Znf_RING/FYVE/PHD"/>
</dbReference>
<dbReference type="GO" id="GO:0016567">
    <property type="term" value="P:protein ubiquitination"/>
    <property type="evidence" value="ECO:0007669"/>
    <property type="project" value="TreeGrafter"/>
</dbReference>
<evidence type="ECO:0000259" key="8">
    <source>
        <dbReference type="PROSITE" id="PS51270"/>
    </source>
</evidence>
<dbReference type="SUPFAM" id="SSF57850">
    <property type="entry name" value="RING/U-box"/>
    <property type="match status" value="1"/>
</dbReference>
<evidence type="ECO:0000259" key="7">
    <source>
        <dbReference type="PROSITE" id="PS51266"/>
    </source>
</evidence>
<feature type="domain" description="CHY-type" evidence="7">
    <location>
        <begin position="269"/>
        <end position="336"/>
    </location>
</feature>
<evidence type="ECO:0000256" key="4">
    <source>
        <dbReference type="PROSITE-ProRule" id="PRU00601"/>
    </source>
</evidence>
<feature type="region of interest" description="Disordered" evidence="5">
    <location>
        <begin position="531"/>
        <end position="593"/>
    </location>
</feature>
<evidence type="ECO:0000256" key="1">
    <source>
        <dbReference type="ARBA" id="ARBA00022723"/>
    </source>
</evidence>
<dbReference type="PANTHER" id="PTHR21319">
    <property type="entry name" value="RING FINGER AND CHY ZINC FINGER DOMAIN-CONTAINING PROTEIN 1"/>
    <property type="match status" value="1"/>
</dbReference>
<dbReference type="PROSITE" id="PS51270">
    <property type="entry name" value="ZF_CTCHY"/>
    <property type="match status" value="1"/>
</dbReference>
<feature type="domain" description="RING-type" evidence="6">
    <location>
        <begin position="405"/>
        <end position="446"/>
    </location>
</feature>
<dbReference type="InterPro" id="IPR037274">
    <property type="entry name" value="Znf_CHY_sf"/>
</dbReference>
<dbReference type="PROSITE" id="PS50089">
    <property type="entry name" value="ZF_RING_2"/>
    <property type="match status" value="1"/>
</dbReference>
<dbReference type="CDD" id="cd16464">
    <property type="entry name" value="RING-H2_Pirh2-like"/>
    <property type="match status" value="1"/>
</dbReference>
<dbReference type="GO" id="GO:0061630">
    <property type="term" value="F:ubiquitin protein ligase activity"/>
    <property type="evidence" value="ECO:0007669"/>
    <property type="project" value="TreeGrafter"/>
</dbReference>
<dbReference type="SUPFAM" id="SSF161219">
    <property type="entry name" value="CHY zinc finger-like"/>
    <property type="match status" value="1"/>
</dbReference>
<evidence type="ECO:0008006" key="11">
    <source>
        <dbReference type="Google" id="ProtNLM"/>
    </source>
</evidence>
<dbReference type="SMART" id="SM00184">
    <property type="entry name" value="RING"/>
    <property type="match status" value="1"/>
</dbReference>
<evidence type="ECO:0000313" key="10">
    <source>
        <dbReference type="Proteomes" id="UP000717515"/>
    </source>
</evidence>
<dbReference type="Pfam" id="PF14599">
    <property type="entry name" value="zinc_ribbon_6"/>
    <property type="match status" value="1"/>
</dbReference>
<dbReference type="PANTHER" id="PTHR21319:SF0">
    <property type="entry name" value="AND RING FINGER DOMAIN PROTEIN, PUTATIVE (AFU_ORTHOLOGUE AFUA_1G08900)-RELATED"/>
    <property type="match status" value="1"/>
</dbReference>
<organism evidence="9 10">
    <name type="scientific">Mortierella alpina</name>
    <name type="common">Oleaginous fungus</name>
    <name type="synonym">Mortierella renispora</name>
    <dbReference type="NCBI Taxonomy" id="64518"/>
    <lineage>
        <taxon>Eukaryota</taxon>
        <taxon>Fungi</taxon>
        <taxon>Fungi incertae sedis</taxon>
        <taxon>Mucoromycota</taxon>
        <taxon>Mortierellomycotina</taxon>
        <taxon>Mortierellomycetes</taxon>
        <taxon>Mortierellales</taxon>
        <taxon>Mortierellaceae</taxon>
        <taxon>Mortierella</taxon>
    </lineage>
</organism>
<comment type="caution">
    <text evidence="9">The sequence shown here is derived from an EMBL/GenBank/DDBJ whole genome shotgun (WGS) entry which is preliminary data.</text>
</comment>
<dbReference type="InterPro" id="IPR008913">
    <property type="entry name" value="Znf_CHY"/>
</dbReference>
<dbReference type="Gene3D" id="2.20.28.10">
    <property type="match status" value="1"/>
</dbReference>
<dbReference type="Pfam" id="PF05495">
    <property type="entry name" value="zf-CHY"/>
    <property type="match status" value="1"/>
</dbReference>
<accession>A0A9P8A3U8</accession>
<proteinExistence type="predicted"/>
<dbReference type="EMBL" id="JAIFTL010000182">
    <property type="protein sequence ID" value="KAG9321807.1"/>
    <property type="molecule type" value="Genomic_DNA"/>
</dbReference>
<dbReference type="InterPro" id="IPR039512">
    <property type="entry name" value="RCHY1_zinc-ribbon"/>
</dbReference>
<feature type="compositionally biased region" description="Polar residues" evidence="5">
    <location>
        <begin position="171"/>
        <end position="195"/>
    </location>
</feature>
<sequence length="632" mass="67790">MSSRTPSIYCDALETPPREPMDEGPSTDSSSLSQLTHSQHTTAAAVLDNDEEPTEQYVLVEHDGHDEGDLGGEESEQFVAVDEGDNDFETNIARQMATVQHIPNDNDMDIDEEQQVDTDSPMFLSHAPAAPQAAVLPIGVESRLSSSGRGDGPPVQAGSSSHTATESGSSRQGSSTTAPPLSLMGNTAASGSTGKTVTVPAVDEKAQSELRRKIMDIQADSTISFADKAGMIQKLMSLKWQGSQRASDNQNDGSIEATEDDLKKTYHNESKDYLGCKHYRRGCKLKANCCGKWFNCRFCHDDVSDHSIVRGETKMMLCMHCKTIQEAAQSCNSCNNRMAVYYCDVCKLWNDDPSKNIYHCEDCGICRIGKGLGRDYFHCKKCNVCMNIQLQDNHKCIERNLECDCPICGEYMFTSTSVVIFMPCGHCIHSTCHEDYIKTSYQCPTCWKALGDMSAYYSKIDSLLAEQTMPPEYANIFSIVLCNDCEVKSEAPYHFLYHKCDKCHGYNTKVLETFKRVSDGQVQVVENATAAGAAGTAPENNISGSSNSLSGGSSSSPSSAMGGAGSSSSAIGSGTSSSATSGLTGAGSIRAGTGGGTTLVSLASVAAPRSPLMDHNASDDMSMAGISDNSAP</sequence>
<evidence type="ECO:0000256" key="5">
    <source>
        <dbReference type="SAM" id="MobiDB-lite"/>
    </source>
</evidence>
<feature type="region of interest" description="Disordered" evidence="5">
    <location>
        <begin position="609"/>
        <end position="632"/>
    </location>
</feature>
<gene>
    <name evidence="9" type="ORF">KVV02_006553</name>
</gene>
<protein>
    <recommendedName>
        <fullName evidence="11">Zf-CHY-domain-containing protein</fullName>
    </recommendedName>
</protein>
<feature type="domain" description="CTCHY-type" evidence="8">
    <location>
        <begin position="338"/>
        <end position="404"/>
    </location>
</feature>
<feature type="compositionally biased region" description="Low complexity" evidence="5">
    <location>
        <begin position="157"/>
        <end position="170"/>
    </location>
</feature>
<dbReference type="AlphaFoldDB" id="A0A9P8A3U8"/>
<evidence type="ECO:0000256" key="3">
    <source>
        <dbReference type="ARBA" id="ARBA00022833"/>
    </source>
</evidence>
<name>A0A9P8A3U8_MORAP</name>
<dbReference type="Pfam" id="PF13639">
    <property type="entry name" value="zf-RING_2"/>
    <property type="match status" value="1"/>
</dbReference>
<dbReference type="InterPro" id="IPR017921">
    <property type="entry name" value="Znf_CTCHY"/>
</dbReference>
<feature type="region of interest" description="Disordered" evidence="5">
    <location>
        <begin position="1"/>
        <end position="53"/>
    </location>
</feature>
<dbReference type="Gene3D" id="3.30.40.10">
    <property type="entry name" value="Zinc/RING finger domain, C3HC4 (zinc finger)"/>
    <property type="match status" value="1"/>
</dbReference>
<feature type="region of interest" description="Disordered" evidence="5">
    <location>
        <begin position="143"/>
        <end position="195"/>
    </location>
</feature>
<dbReference type="SUPFAM" id="SSF161245">
    <property type="entry name" value="Zinc hairpin stack"/>
    <property type="match status" value="1"/>
</dbReference>
<keyword evidence="2 4" id="KW-0863">Zinc-finger</keyword>
<evidence type="ECO:0000313" key="9">
    <source>
        <dbReference type="EMBL" id="KAG9321807.1"/>
    </source>
</evidence>
<evidence type="ECO:0000259" key="6">
    <source>
        <dbReference type="PROSITE" id="PS50089"/>
    </source>
</evidence>